<accession>A0ABX2IV85</accession>
<dbReference type="SUPFAM" id="SSF56059">
    <property type="entry name" value="Glutathione synthetase ATP-binding domain-like"/>
    <property type="match status" value="1"/>
</dbReference>
<evidence type="ECO:0000313" key="6">
    <source>
        <dbReference type="EMBL" id="NSX56823.1"/>
    </source>
</evidence>
<evidence type="ECO:0000256" key="2">
    <source>
        <dbReference type="ARBA" id="ARBA00022741"/>
    </source>
</evidence>
<reference evidence="6 7" key="1">
    <citation type="submission" date="2020-06" db="EMBL/GenBank/DDBJ databases">
        <title>Sulfitobacter algicola sp. nov., isolated from green algae.</title>
        <authorList>
            <person name="Wang C."/>
        </authorList>
    </citation>
    <scope>NUCLEOTIDE SEQUENCE [LARGE SCALE GENOMIC DNA]</scope>
    <source>
        <strain evidence="6 7">1151</strain>
    </source>
</reference>
<name>A0ABX2IV85_9RHOB</name>
<keyword evidence="1" id="KW-0436">Ligase</keyword>
<dbReference type="PROSITE" id="PS50975">
    <property type="entry name" value="ATP_GRASP"/>
    <property type="match status" value="1"/>
</dbReference>
<feature type="domain" description="ATP-grasp" evidence="5">
    <location>
        <begin position="118"/>
        <end position="317"/>
    </location>
</feature>
<evidence type="ECO:0000256" key="4">
    <source>
        <dbReference type="PROSITE-ProRule" id="PRU00409"/>
    </source>
</evidence>
<dbReference type="Gene3D" id="3.30.470.20">
    <property type="entry name" value="ATP-grasp fold, B domain"/>
    <property type="match status" value="1"/>
</dbReference>
<gene>
    <name evidence="6" type="ORF">HRQ87_18735</name>
</gene>
<dbReference type="SMART" id="SM01209">
    <property type="entry name" value="GARS_A"/>
    <property type="match status" value="1"/>
</dbReference>
<dbReference type="Pfam" id="PF18603">
    <property type="entry name" value="LAL_C2"/>
    <property type="match status" value="1"/>
</dbReference>
<keyword evidence="2 4" id="KW-0547">Nucleotide-binding</keyword>
<dbReference type="InterPro" id="IPR011761">
    <property type="entry name" value="ATP-grasp"/>
</dbReference>
<evidence type="ECO:0000259" key="5">
    <source>
        <dbReference type="PROSITE" id="PS50975"/>
    </source>
</evidence>
<dbReference type="Proteomes" id="UP000777935">
    <property type="component" value="Unassembled WGS sequence"/>
</dbReference>
<proteinExistence type="predicted"/>
<keyword evidence="7" id="KW-1185">Reference proteome</keyword>
<evidence type="ECO:0000256" key="1">
    <source>
        <dbReference type="ARBA" id="ARBA00022598"/>
    </source>
</evidence>
<dbReference type="Pfam" id="PF13535">
    <property type="entry name" value="ATP-grasp_4"/>
    <property type="match status" value="1"/>
</dbReference>
<keyword evidence="3 4" id="KW-0067">ATP-binding</keyword>
<dbReference type="InterPro" id="IPR041472">
    <property type="entry name" value="BL00235/CARNS1_N"/>
</dbReference>
<sequence length="414" mass="45831">MVVENWVEGTGRLFPKGIVDLGHEYTFISRNMDHYSSPETNEHHPVLKYARNVLSFETNDLPSLTEFLKRQHEILKFDGVITICDYYVETAAAIADALDLPQAYSKNVAIARRKHLVRQALDNAGIPNPKHAIAKSLDEAKTAAADIGYPLIAKPSDLGSSAFVRLVQNEQELTEACEPILGNTRNFRDQERDPVVILEEYLQGQEVSVECCSFDGKTNFIGITDKSLTGDPYFIEDGHMFPADLSDQTAEQLKEFTKDVLAAIGYENGVTHTEVKLTENGPRLIEVNPRPAGNYIVELIEHVTGIDLMKCHIDLALGHAPDLQKYPRAQSAAIKFVVPQKAGQLVDIKGYDSLEKNNAIARYKFVKPDGHALSAPIDNACYVGHVVTTDPTGKNSRAFAEDAVSQLELVVEEQ</sequence>
<dbReference type="EMBL" id="JABUFE010000020">
    <property type="protein sequence ID" value="NSX56823.1"/>
    <property type="molecule type" value="Genomic_DNA"/>
</dbReference>
<dbReference type="Pfam" id="PF18130">
    <property type="entry name" value="ATPgrasp_N"/>
    <property type="match status" value="1"/>
</dbReference>
<dbReference type="Gene3D" id="3.40.50.20">
    <property type="match status" value="1"/>
</dbReference>
<dbReference type="InterPro" id="IPR040570">
    <property type="entry name" value="LAL_C2"/>
</dbReference>
<organism evidence="6 7">
    <name type="scientific">Parasulfitobacter algicola</name>
    <dbReference type="NCBI Taxonomy" id="2614809"/>
    <lineage>
        <taxon>Bacteria</taxon>
        <taxon>Pseudomonadati</taxon>
        <taxon>Pseudomonadota</taxon>
        <taxon>Alphaproteobacteria</taxon>
        <taxon>Rhodobacterales</taxon>
        <taxon>Roseobacteraceae</taxon>
        <taxon>Parasulfitobacter</taxon>
    </lineage>
</organism>
<evidence type="ECO:0000313" key="7">
    <source>
        <dbReference type="Proteomes" id="UP000777935"/>
    </source>
</evidence>
<evidence type="ECO:0000256" key="3">
    <source>
        <dbReference type="ARBA" id="ARBA00022840"/>
    </source>
</evidence>
<dbReference type="InterPro" id="IPR052032">
    <property type="entry name" value="ATP-dep_AA_Ligase"/>
</dbReference>
<dbReference type="PANTHER" id="PTHR43585">
    <property type="entry name" value="FUMIPYRROLE BIOSYNTHESIS PROTEIN C"/>
    <property type="match status" value="1"/>
</dbReference>
<dbReference type="RefSeq" id="WP_174139974.1">
    <property type="nucleotide sequence ID" value="NZ_JABUFE010000020.1"/>
</dbReference>
<comment type="caution">
    <text evidence="6">The sequence shown here is derived from an EMBL/GenBank/DDBJ whole genome shotgun (WGS) entry which is preliminary data.</text>
</comment>
<dbReference type="PANTHER" id="PTHR43585:SF2">
    <property type="entry name" value="ATP-GRASP ENZYME FSQD"/>
    <property type="match status" value="1"/>
</dbReference>
<protein>
    <submittedName>
        <fullName evidence="6">ATP-grasp domain-containing protein</fullName>
    </submittedName>
</protein>